<feature type="transmembrane region" description="Helical" evidence="13">
    <location>
        <begin position="139"/>
        <end position="160"/>
    </location>
</feature>
<evidence type="ECO:0000256" key="4">
    <source>
        <dbReference type="ARBA" id="ARBA00022475"/>
    </source>
</evidence>
<feature type="domain" description="Peptidase M50" evidence="14">
    <location>
        <begin position="140"/>
        <end position="187"/>
    </location>
</feature>
<keyword evidence="8" id="KW-0378">Hydrolase</keyword>
<evidence type="ECO:0000256" key="13">
    <source>
        <dbReference type="SAM" id="Phobius"/>
    </source>
</evidence>
<feature type="transmembrane region" description="Helical" evidence="13">
    <location>
        <begin position="68"/>
        <end position="88"/>
    </location>
</feature>
<feature type="transmembrane region" description="Helical" evidence="13">
    <location>
        <begin position="192"/>
        <end position="219"/>
    </location>
</feature>
<comment type="cofactor">
    <cofactor evidence="1">
        <name>Zn(2+)</name>
        <dbReference type="ChEBI" id="CHEBI:29105"/>
    </cofactor>
</comment>
<evidence type="ECO:0000256" key="2">
    <source>
        <dbReference type="ARBA" id="ARBA00004651"/>
    </source>
</evidence>
<evidence type="ECO:0000256" key="11">
    <source>
        <dbReference type="ARBA" id="ARBA00023049"/>
    </source>
</evidence>
<dbReference type="Pfam" id="PF02163">
    <property type="entry name" value="Peptidase_M50"/>
    <property type="match status" value="1"/>
</dbReference>
<evidence type="ECO:0000313" key="16">
    <source>
        <dbReference type="Proteomes" id="UP000682713"/>
    </source>
</evidence>
<accession>A0A942TRY6</accession>
<dbReference type="InterPro" id="IPR052348">
    <property type="entry name" value="Metallopeptidase_M50B"/>
</dbReference>
<dbReference type="AlphaFoldDB" id="A0A942TRY6"/>
<evidence type="ECO:0000256" key="6">
    <source>
        <dbReference type="ARBA" id="ARBA00022692"/>
    </source>
</evidence>
<dbReference type="PANTHER" id="PTHR35864">
    <property type="entry name" value="ZINC METALLOPROTEASE MJ0611-RELATED"/>
    <property type="match status" value="1"/>
</dbReference>
<evidence type="ECO:0000256" key="12">
    <source>
        <dbReference type="ARBA" id="ARBA00023136"/>
    </source>
</evidence>
<keyword evidence="4" id="KW-1003">Cell membrane</keyword>
<keyword evidence="11" id="KW-0482">Metalloprotease</keyword>
<evidence type="ECO:0000256" key="10">
    <source>
        <dbReference type="ARBA" id="ARBA00022989"/>
    </source>
</evidence>
<dbReference type="CDD" id="cd06158">
    <property type="entry name" value="S2P-M50_like_1"/>
    <property type="match status" value="1"/>
</dbReference>
<comment type="similarity">
    <text evidence="3">Belongs to the peptidase M50B family.</text>
</comment>
<evidence type="ECO:0000313" key="15">
    <source>
        <dbReference type="EMBL" id="MBS4200744.1"/>
    </source>
</evidence>
<name>A0A942TRY6_9BACI</name>
<dbReference type="Proteomes" id="UP000682713">
    <property type="component" value="Unassembled WGS sequence"/>
</dbReference>
<keyword evidence="16" id="KW-1185">Reference proteome</keyword>
<dbReference type="InterPro" id="IPR008915">
    <property type="entry name" value="Peptidase_M50"/>
</dbReference>
<reference evidence="15 16" key="1">
    <citation type="submission" date="2021-05" db="EMBL/GenBank/DDBJ databases">
        <title>Novel Bacillus species.</title>
        <authorList>
            <person name="Liu G."/>
        </authorList>
    </citation>
    <scope>NUCLEOTIDE SEQUENCE [LARGE SCALE GENOMIC DNA]</scope>
    <source>
        <strain evidence="15 16">FJAT-49732</strain>
    </source>
</reference>
<evidence type="ECO:0000256" key="9">
    <source>
        <dbReference type="ARBA" id="ARBA00022833"/>
    </source>
</evidence>
<sequence length="230" mass="25892">MFLNETIIKGVGYVERFLRFPLEQIPLIAAVLLIAFTVHEFAHAYTAYKLGDSTAKDQGRLTLNPIHHLDPIGTLLIFIAGFGWARPVPVNRYHFKNPRLGGILVSLMGPLSNFLLAIIGTAILAFLIMSGIAASLPPLLIQFFNLFVYFNVLLFVFNLLPLPPLDGYRILEDLVPPSVRAKMTQYEQFGSLLFIILVITPLGRYTIHPIIYTVVPFFIKSLQNVFTMFL</sequence>
<dbReference type="InterPro" id="IPR044537">
    <property type="entry name" value="Rip2-like"/>
</dbReference>
<keyword evidence="12 13" id="KW-0472">Membrane</keyword>
<dbReference type="GO" id="GO:0006508">
    <property type="term" value="P:proteolysis"/>
    <property type="evidence" value="ECO:0007669"/>
    <property type="project" value="UniProtKB-KW"/>
</dbReference>
<evidence type="ECO:0000256" key="8">
    <source>
        <dbReference type="ARBA" id="ARBA00022801"/>
    </source>
</evidence>
<keyword evidence="6 13" id="KW-0812">Transmembrane</keyword>
<keyword evidence="7" id="KW-0479">Metal-binding</keyword>
<feature type="transmembrane region" description="Helical" evidence="13">
    <location>
        <begin position="100"/>
        <end position="133"/>
    </location>
</feature>
<feature type="transmembrane region" description="Helical" evidence="13">
    <location>
        <begin position="25"/>
        <end position="48"/>
    </location>
</feature>
<protein>
    <submittedName>
        <fullName evidence="15">Site-2 protease family protein</fullName>
    </submittedName>
</protein>
<keyword evidence="5 15" id="KW-0645">Protease</keyword>
<dbReference type="GO" id="GO:0046872">
    <property type="term" value="F:metal ion binding"/>
    <property type="evidence" value="ECO:0007669"/>
    <property type="project" value="UniProtKB-KW"/>
</dbReference>
<dbReference type="GO" id="GO:0008237">
    <property type="term" value="F:metallopeptidase activity"/>
    <property type="evidence" value="ECO:0007669"/>
    <property type="project" value="UniProtKB-KW"/>
</dbReference>
<organism evidence="15 16">
    <name type="scientific">Lederbergia citrisecunda</name>
    <dbReference type="NCBI Taxonomy" id="2833583"/>
    <lineage>
        <taxon>Bacteria</taxon>
        <taxon>Bacillati</taxon>
        <taxon>Bacillota</taxon>
        <taxon>Bacilli</taxon>
        <taxon>Bacillales</taxon>
        <taxon>Bacillaceae</taxon>
        <taxon>Lederbergia</taxon>
    </lineage>
</organism>
<evidence type="ECO:0000259" key="14">
    <source>
        <dbReference type="Pfam" id="PF02163"/>
    </source>
</evidence>
<evidence type="ECO:0000256" key="5">
    <source>
        <dbReference type="ARBA" id="ARBA00022670"/>
    </source>
</evidence>
<comment type="subcellular location">
    <subcellularLocation>
        <location evidence="2">Cell membrane</location>
        <topology evidence="2">Multi-pass membrane protein</topology>
    </subcellularLocation>
</comment>
<dbReference type="EMBL" id="JAGYPJ010000001">
    <property type="protein sequence ID" value="MBS4200744.1"/>
    <property type="molecule type" value="Genomic_DNA"/>
</dbReference>
<dbReference type="PANTHER" id="PTHR35864:SF1">
    <property type="entry name" value="ZINC METALLOPROTEASE YWHC-RELATED"/>
    <property type="match status" value="1"/>
</dbReference>
<evidence type="ECO:0000256" key="1">
    <source>
        <dbReference type="ARBA" id="ARBA00001947"/>
    </source>
</evidence>
<proteinExistence type="inferred from homology"/>
<comment type="caution">
    <text evidence="15">The sequence shown here is derived from an EMBL/GenBank/DDBJ whole genome shotgun (WGS) entry which is preliminary data.</text>
</comment>
<evidence type="ECO:0000256" key="3">
    <source>
        <dbReference type="ARBA" id="ARBA00007931"/>
    </source>
</evidence>
<evidence type="ECO:0000256" key="7">
    <source>
        <dbReference type="ARBA" id="ARBA00022723"/>
    </source>
</evidence>
<keyword evidence="10 13" id="KW-1133">Transmembrane helix</keyword>
<keyword evidence="9" id="KW-0862">Zinc</keyword>
<gene>
    <name evidence="15" type="ORF">KHA93_13990</name>
</gene>
<dbReference type="GO" id="GO:0005886">
    <property type="term" value="C:plasma membrane"/>
    <property type="evidence" value="ECO:0007669"/>
    <property type="project" value="UniProtKB-SubCell"/>
</dbReference>